<keyword evidence="1" id="KW-0812">Transmembrane</keyword>
<keyword evidence="1" id="KW-1133">Transmembrane helix</keyword>
<name>A0A2P2NFJ4_RHIMU</name>
<keyword evidence="1" id="KW-0472">Membrane</keyword>
<sequence length="89" mass="10511">MHKNKNNSHYIYLFIHSWKNTCSKIFKGANSLNQLLCLIQVWKISIYKYVPPRVNDTSAWILYGFPPLGESVSFFYSLSFFLFSFFLLS</sequence>
<protein>
    <submittedName>
        <fullName evidence="2">Uncharacterized protein</fullName>
    </submittedName>
</protein>
<evidence type="ECO:0000256" key="1">
    <source>
        <dbReference type="SAM" id="Phobius"/>
    </source>
</evidence>
<dbReference type="EMBL" id="GGEC01060772">
    <property type="protein sequence ID" value="MBX41256.1"/>
    <property type="molecule type" value="Transcribed_RNA"/>
</dbReference>
<reference evidence="2" key="1">
    <citation type="submission" date="2018-02" db="EMBL/GenBank/DDBJ databases">
        <title>Rhizophora mucronata_Transcriptome.</title>
        <authorList>
            <person name="Meera S.P."/>
            <person name="Sreeshan A."/>
            <person name="Augustine A."/>
        </authorList>
    </citation>
    <scope>NUCLEOTIDE SEQUENCE</scope>
    <source>
        <tissue evidence="2">Leaf</tissue>
    </source>
</reference>
<accession>A0A2P2NFJ4</accession>
<dbReference type="AlphaFoldDB" id="A0A2P2NFJ4"/>
<proteinExistence type="predicted"/>
<feature type="transmembrane region" description="Helical" evidence="1">
    <location>
        <begin position="71"/>
        <end position="88"/>
    </location>
</feature>
<organism evidence="2">
    <name type="scientific">Rhizophora mucronata</name>
    <name type="common">Asiatic mangrove</name>
    <dbReference type="NCBI Taxonomy" id="61149"/>
    <lineage>
        <taxon>Eukaryota</taxon>
        <taxon>Viridiplantae</taxon>
        <taxon>Streptophyta</taxon>
        <taxon>Embryophyta</taxon>
        <taxon>Tracheophyta</taxon>
        <taxon>Spermatophyta</taxon>
        <taxon>Magnoliopsida</taxon>
        <taxon>eudicotyledons</taxon>
        <taxon>Gunneridae</taxon>
        <taxon>Pentapetalae</taxon>
        <taxon>rosids</taxon>
        <taxon>fabids</taxon>
        <taxon>Malpighiales</taxon>
        <taxon>Rhizophoraceae</taxon>
        <taxon>Rhizophora</taxon>
    </lineage>
</organism>
<evidence type="ECO:0000313" key="2">
    <source>
        <dbReference type="EMBL" id="MBX41256.1"/>
    </source>
</evidence>